<dbReference type="GO" id="GO:0003677">
    <property type="term" value="F:DNA binding"/>
    <property type="evidence" value="ECO:0007669"/>
    <property type="project" value="InterPro"/>
</dbReference>
<dbReference type="Gene3D" id="3.10.560.10">
    <property type="entry name" value="Outer membrane lipoprotein wza domain like"/>
    <property type="match status" value="1"/>
</dbReference>
<name>A0A858BVF3_9FIRM</name>
<dbReference type="Pfam" id="PF12836">
    <property type="entry name" value="HHH_3"/>
    <property type="match status" value="1"/>
</dbReference>
<dbReference type="GO" id="GO:0006281">
    <property type="term" value="P:DNA repair"/>
    <property type="evidence" value="ECO:0007669"/>
    <property type="project" value="InterPro"/>
</dbReference>
<keyword evidence="5" id="KW-1185">Reference proteome</keyword>
<organism evidence="4 5">
    <name type="scientific">Aminipila butyrica</name>
    <dbReference type="NCBI Taxonomy" id="433296"/>
    <lineage>
        <taxon>Bacteria</taxon>
        <taxon>Bacillati</taxon>
        <taxon>Bacillota</taxon>
        <taxon>Clostridia</taxon>
        <taxon>Peptostreptococcales</taxon>
        <taxon>Anaerovoracaceae</taxon>
        <taxon>Aminipila</taxon>
    </lineage>
</organism>
<evidence type="ECO:0000313" key="5">
    <source>
        <dbReference type="Proteomes" id="UP000466848"/>
    </source>
</evidence>
<dbReference type="PANTHER" id="PTHR21180">
    <property type="entry name" value="ENDONUCLEASE/EXONUCLEASE/PHOSPHATASE FAMILY DOMAIN-CONTAINING PROTEIN 1"/>
    <property type="match status" value="1"/>
</dbReference>
<dbReference type="Proteomes" id="UP000466848">
    <property type="component" value="Chromosome"/>
</dbReference>
<sequence>MKCFLNRDYVENFVRYHKKEIVKVAIGFSLFMAAFFVFCFRDSEEKQEEFSLISGSSQQVQENEVERDSVTVAGIQEEVVSEKPKKIYIDISGAVEKPYVYEMQEGDRVYEAIALAGGLLADADISTLNLAQALKDEDKITIYTKEQIQKGQTEMPIQKGENSGITNGGSSSQPASGSQAGLRNSSGMVNLNTANSEALQTINGIGPSTAEKILVYRTEHGSFKKIEELMNVSGIGEKTFAKLKDKITV</sequence>
<accession>A0A858BVF3</accession>
<dbReference type="PANTHER" id="PTHR21180:SF32">
    <property type="entry name" value="ENDONUCLEASE_EXONUCLEASE_PHOSPHATASE FAMILY DOMAIN-CONTAINING PROTEIN 1"/>
    <property type="match status" value="1"/>
</dbReference>
<dbReference type="RefSeq" id="WP_163066611.1">
    <property type="nucleotide sequence ID" value="NZ_CP048649.1"/>
</dbReference>
<dbReference type="AlphaFoldDB" id="A0A858BVF3"/>
<feature type="domain" description="Helix-hairpin-helix DNA-binding motif class 1" evidence="3">
    <location>
        <begin position="197"/>
        <end position="216"/>
    </location>
</feature>
<dbReference type="KEGG" id="abut:Ami103574_08655"/>
<dbReference type="InterPro" id="IPR010994">
    <property type="entry name" value="RuvA_2-like"/>
</dbReference>
<keyword evidence="2" id="KW-0472">Membrane</keyword>
<dbReference type="SMART" id="SM00278">
    <property type="entry name" value="HhH1"/>
    <property type="match status" value="2"/>
</dbReference>
<keyword evidence="2" id="KW-1133">Transmembrane helix</keyword>
<dbReference type="Pfam" id="PF10531">
    <property type="entry name" value="SLBB"/>
    <property type="match status" value="1"/>
</dbReference>
<dbReference type="InterPro" id="IPR003583">
    <property type="entry name" value="Hlx-hairpin-Hlx_DNA-bd_motif"/>
</dbReference>
<feature type="region of interest" description="Disordered" evidence="1">
    <location>
        <begin position="151"/>
        <end position="187"/>
    </location>
</feature>
<dbReference type="InterPro" id="IPR004509">
    <property type="entry name" value="Competence_ComEA_HhH"/>
</dbReference>
<evidence type="ECO:0000256" key="1">
    <source>
        <dbReference type="SAM" id="MobiDB-lite"/>
    </source>
</evidence>
<dbReference type="NCBIfam" id="TIGR00426">
    <property type="entry name" value="competence protein ComEA helix-hairpin-helix repeat region"/>
    <property type="match status" value="1"/>
</dbReference>
<feature type="compositionally biased region" description="Low complexity" evidence="1">
    <location>
        <begin position="168"/>
        <end position="181"/>
    </location>
</feature>
<dbReference type="GO" id="GO:0015628">
    <property type="term" value="P:protein secretion by the type II secretion system"/>
    <property type="evidence" value="ECO:0007669"/>
    <property type="project" value="TreeGrafter"/>
</dbReference>
<keyword evidence="2" id="KW-0812">Transmembrane</keyword>
<gene>
    <name evidence="4" type="ORF">Ami103574_08655</name>
</gene>
<evidence type="ECO:0000259" key="3">
    <source>
        <dbReference type="SMART" id="SM00278"/>
    </source>
</evidence>
<dbReference type="Gene3D" id="1.10.150.280">
    <property type="entry name" value="AF1531-like domain"/>
    <property type="match status" value="1"/>
</dbReference>
<proteinExistence type="predicted"/>
<protein>
    <recommendedName>
        <fullName evidence="3">Helix-hairpin-helix DNA-binding motif class 1 domain-containing protein</fullName>
    </recommendedName>
</protein>
<dbReference type="InterPro" id="IPR051675">
    <property type="entry name" value="Endo/Exo/Phosphatase_dom_1"/>
</dbReference>
<dbReference type="EMBL" id="CP048649">
    <property type="protein sequence ID" value="QIB69392.1"/>
    <property type="molecule type" value="Genomic_DNA"/>
</dbReference>
<feature type="transmembrane region" description="Helical" evidence="2">
    <location>
        <begin position="21"/>
        <end position="38"/>
    </location>
</feature>
<evidence type="ECO:0000256" key="2">
    <source>
        <dbReference type="SAM" id="Phobius"/>
    </source>
</evidence>
<reference evidence="4 5" key="1">
    <citation type="submission" date="2020-02" db="EMBL/GenBank/DDBJ databases">
        <authorList>
            <person name="Kim Y.B."/>
            <person name="Roh S.W."/>
        </authorList>
    </citation>
    <scope>NUCLEOTIDE SEQUENCE [LARGE SCALE GENOMIC DNA]</scope>
    <source>
        <strain evidence="4 5">DSM 103574</strain>
    </source>
</reference>
<dbReference type="SUPFAM" id="SSF47781">
    <property type="entry name" value="RuvA domain 2-like"/>
    <property type="match status" value="1"/>
</dbReference>
<evidence type="ECO:0000313" key="4">
    <source>
        <dbReference type="EMBL" id="QIB69392.1"/>
    </source>
</evidence>
<dbReference type="GO" id="GO:0015627">
    <property type="term" value="C:type II protein secretion system complex"/>
    <property type="evidence" value="ECO:0007669"/>
    <property type="project" value="TreeGrafter"/>
</dbReference>
<feature type="domain" description="Helix-hairpin-helix DNA-binding motif class 1" evidence="3">
    <location>
        <begin position="227"/>
        <end position="246"/>
    </location>
</feature>
<dbReference type="InterPro" id="IPR019554">
    <property type="entry name" value="Soluble_ligand-bd"/>
</dbReference>